<dbReference type="STRING" id="404433.BTW07_04655"/>
<evidence type="ECO:0000256" key="4">
    <source>
        <dbReference type="RuleBase" id="RU004504"/>
    </source>
</evidence>
<keyword evidence="2" id="KW-0663">Pyridoxal phosphate</keyword>
<dbReference type="InterPro" id="IPR000192">
    <property type="entry name" value="Aminotrans_V_dom"/>
</dbReference>
<evidence type="ECO:0000313" key="6">
    <source>
        <dbReference type="EMBL" id="OLO05322.1"/>
    </source>
</evidence>
<dbReference type="AlphaFoldDB" id="A0A1Q8SVC0"/>
<dbReference type="Pfam" id="PF00266">
    <property type="entry name" value="Aminotran_5"/>
    <property type="match status" value="1"/>
</dbReference>
<evidence type="ECO:0000259" key="5">
    <source>
        <dbReference type="Pfam" id="PF00266"/>
    </source>
</evidence>
<dbReference type="PANTHER" id="PTHR43586">
    <property type="entry name" value="CYSTEINE DESULFURASE"/>
    <property type="match status" value="1"/>
</dbReference>
<organism evidence="6 7">
    <name type="scientific">Salinicola socius</name>
    <dbReference type="NCBI Taxonomy" id="404433"/>
    <lineage>
        <taxon>Bacteria</taxon>
        <taxon>Pseudomonadati</taxon>
        <taxon>Pseudomonadota</taxon>
        <taxon>Gammaproteobacteria</taxon>
        <taxon>Oceanospirillales</taxon>
        <taxon>Halomonadaceae</taxon>
        <taxon>Salinicola</taxon>
    </lineage>
</organism>
<keyword evidence="7" id="KW-1185">Reference proteome</keyword>
<reference evidence="6 7" key="1">
    <citation type="submission" date="2016-12" db="EMBL/GenBank/DDBJ databases">
        <title>Draft genome sequences of strains Salinicola socius SMB35, Salinicola sp. MH3R3-1 and Chromohalobacter sp. SMB17 from the Verkhnekamsk potash mining region of Russia.</title>
        <authorList>
            <person name="Mavrodi D.V."/>
            <person name="Olsson B.E."/>
            <person name="Korsakova E.S."/>
            <person name="Pyankova A."/>
            <person name="Mavrodi O.V."/>
            <person name="Plotnikova E.G."/>
        </authorList>
    </citation>
    <scope>NUCLEOTIDE SEQUENCE [LARGE SCALE GENOMIC DNA]</scope>
    <source>
        <strain evidence="6 7">SMB35</strain>
    </source>
</reference>
<accession>A0A1Q8SVC0</accession>
<dbReference type="InterPro" id="IPR015422">
    <property type="entry name" value="PyrdxlP-dep_Trfase_small"/>
</dbReference>
<evidence type="ECO:0000256" key="2">
    <source>
        <dbReference type="ARBA" id="ARBA00022898"/>
    </source>
</evidence>
<dbReference type="RefSeq" id="WP_075569007.1">
    <property type="nucleotide sequence ID" value="NZ_MSDO01000004.1"/>
</dbReference>
<dbReference type="Proteomes" id="UP000186878">
    <property type="component" value="Unassembled WGS sequence"/>
</dbReference>
<dbReference type="PANTHER" id="PTHR43586:SF24">
    <property type="entry name" value="BLR4730 PROTEIN"/>
    <property type="match status" value="1"/>
</dbReference>
<dbReference type="EMBL" id="MSDO01000004">
    <property type="protein sequence ID" value="OLO05322.1"/>
    <property type="molecule type" value="Genomic_DNA"/>
</dbReference>
<evidence type="ECO:0000313" key="7">
    <source>
        <dbReference type="Proteomes" id="UP000186878"/>
    </source>
</evidence>
<dbReference type="PROSITE" id="PS00595">
    <property type="entry name" value="AA_TRANSFER_CLASS_5"/>
    <property type="match status" value="1"/>
</dbReference>
<sequence length="375" mass="40838">MQPSDLCYLNNASVGLQSPTVSAHLREWLEAEMAAYPRQRLESAIWDLPTKRTRLATMIGAPEAQVAFGASTSQLMAQVVGSLNLAGRRLLIAPGEWASNVVLLRRLGGAPTRNIELLATDANGQFDPAAIANQIGEDVAAILTPLVTSIEGRRYDVETLGNLPRPAHCPLIVDAAQGLGQSDIDVRRFGCDVLVATTRKWLRGPRGMALLYVSQLATAMMQPNPAPELAGLRLNLETQRFDDLPQARRFDASDVSVMNQVALTAAIGELQQITLEQLQGHLTTLTERVYELARDRGFRPLLQHPESGIATIHLPDATPLRTRQKLDAASIVAKVCDTAAEPLNIRLPATGSLLRISPHWHNTLDDIDRVMAALD</sequence>
<gene>
    <name evidence="6" type="ORF">BTW07_04655</name>
</gene>
<dbReference type="SUPFAM" id="SSF53383">
    <property type="entry name" value="PLP-dependent transferases"/>
    <property type="match status" value="1"/>
</dbReference>
<dbReference type="Gene3D" id="3.90.1150.10">
    <property type="entry name" value="Aspartate Aminotransferase, domain 1"/>
    <property type="match status" value="1"/>
</dbReference>
<protein>
    <recommendedName>
        <fullName evidence="5">Aminotransferase class V domain-containing protein</fullName>
    </recommendedName>
</protein>
<dbReference type="InterPro" id="IPR015424">
    <property type="entry name" value="PyrdxlP-dep_Trfase"/>
</dbReference>
<proteinExistence type="inferred from homology"/>
<comment type="cofactor">
    <cofactor evidence="1 4">
        <name>pyridoxal 5'-phosphate</name>
        <dbReference type="ChEBI" id="CHEBI:597326"/>
    </cofactor>
</comment>
<evidence type="ECO:0000256" key="3">
    <source>
        <dbReference type="RuleBase" id="RU004075"/>
    </source>
</evidence>
<name>A0A1Q8SVC0_9GAMM</name>
<evidence type="ECO:0000256" key="1">
    <source>
        <dbReference type="ARBA" id="ARBA00001933"/>
    </source>
</evidence>
<dbReference type="OrthoDB" id="9804264at2"/>
<comment type="similarity">
    <text evidence="3">Belongs to the class-V pyridoxal-phosphate-dependent aminotransferase family.</text>
</comment>
<dbReference type="InterPro" id="IPR015421">
    <property type="entry name" value="PyrdxlP-dep_Trfase_major"/>
</dbReference>
<feature type="domain" description="Aminotransferase class V" evidence="5">
    <location>
        <begin position="8"/>
        <end position="370"/>
    </location>
</feature>
<dbReference type="Gene3D" id="3.40.640.10">
    <property type="entry name" value="Type I PLP-dependent aspartate aminotransferase-like (Major domain)"/>
    <property type="match status" value="1"/>
</dbReference>
<comment type="caution">
    <text evidence="6">The sequence shown here is derived from an EMBL/GenBank/DDBJ whole genome shotgun (WGS) entry which is preliminary data.</text>
</comment>
<dbReference type="InterPro" id="IPR020578">
    <property type="entry name" value="Aminotrans_V_PyrdxlP_BS"/>
</dbReference>